<dbReference type="GO" id="GO:0045892">
    <property type="term" value="P:negative regulation of DNA-templated transcription"/>
    <property type="evidence" value="ECO:0007669"/>
    <property type="project" value="TreeGrafter"/>
</dbReference>
<dbReference type="PANTHER" id="PTHR17604">
    <property type="entry name" value="TRANSCRIPTION COFACTOR VESTIGIAL-LIKE PROTEIN 4"/>
    <property type="match status" value="1"/>
</dbReference>
<dbReference type="InterPro" id="IPR006627">
    <property type="entry name" value="TDU_repeat"/>
</dbReference>
<name>A0A8C5QTD0_9ANUR</name>
<keyword evidence="5" id="KW-1185">Reference proteome</keyword>
<protein>
    <submittedName>
        <fullName evidence="4">Uncharacterized protein</fullName>
    </submittedName>
</protein>
<dbReference type="Proteomes" id="UP000694569">
    <property type="component" value="Unplaced"/>
</dbReference>
<feature type="region of interest" description="Disordered" evidence="3">
    <location>
        <begin position="262"/>
        <end position="295"/>
    </location>
</feature>
<dbReference type="AlphaFoldDB" id="A0A8C5QTD0"/>
<dbReference type="Pfam" id="PF15245">
    <property type="entry name" value="VGLL4"/>
    <property type="match status" value="1"/>
</dbReference>
<dbReference type="GO" id="GO:0001223">
    <property type="term" value="F:transcription coactivator binding"/>
    <property type="evidence" value="ECO:0007669"/>
    <property type="project" value="TreeGrafter"/>
</dbReference>
<feature type="compositionally biased region" description="Pro residues" evidence="3">
    <location>
        <begin position="279"/>
        <end position="289"/>
    </location>
</feature>
<evidence type="ECO:0000313" key="4">
    <source>
        <dbReference type="Ensembl" id="ENSLLEP00000042092.1"/>
    </source>
</evidence>
<feature type="region of interest" description="Disordered" evidence="3">
    <location>
        <begin position="171"/>
        <end position="191"/>
    </location>
</feature>
<evidence type="ECO:0000256" key="1">
    <source>
        <dbReference type="ARBA" id="ARBA00002229"/>
    </source>
</evidence>
<dbReference type="Ensembl" id="ENSLLET00000043775.1">
    <property type="protein sequence ID" value="ENSLLEP00000042092.1"/>
    <property type="gene ID" value="ENSLLEG00000026779.1"/>
</dbReference>
<dbReference type="InterPro" id="IPR028184">
    <property type="entry name" value="VGLL4"/>
</dbReference>
<feature type="region of interest" description="Disordered" evidence="3">
    <location>
        <begin position="62"/>
        <end position="91"/>
    </location>
</feature>
<evidence type="ECO:0000256" key="3">
    <source>
        <dbReference type="SAM" id="MobiDB-lite"/>
    </source>
</evidence>
<dbReference type="GeneTree" id="ENSGT01070000257314"/>
<accession>A0A8C5QTD0</accession>
<proteinExistence type="inferred from homology"/>
<dbReference type="SMART" id="SM00711">
    <property type="entry name" value="TDU"/>
    <property type="match status" value="2"/>
</dbReference>
<dbReference type="OrthoDB" id="10040691at2759"/>
<comment type="function">
    <text evidence="1">May act as a specific coactivator for the mammalian TEFs.</text>
</comment>
<sequence length="326" mass="35437">MSILCSPPLPPSLGTICARENIPPLELELRQPTIQGEYGQHSPRDTDTLRPFTSHRIPVYPIKRKRSPEPPHLPKRAPPASTREKVTLSPVNVKPFIHQRTPLTTTPNSPGPALSLEHILKTLIPSRRFLEKGALTHQDEQPLALIKRLEQPTSPVQLQQNRPSVITCVTKSKPTRPPAETVNPLRNGETQDSLTIPDVEEHFQRSLTSCYRRPQALRCHAAHLAPPSSLTAACPAPPFSLAAAHHAPPSSLTAHPAHPSSLVARLAPPSSPATRLAPPSSPATRPAPPSSLSVEDHFSKALGSKWLLIRAAADSPSSPPERTRPL</sequence>
<reference evidence="4" key="1">
    <citation type="submission" date="2025-08" db="UniProtKB">
        <authorList>
            <consortium name="Ensembl"/>
        </authorList>
    </citation>
    <scope>IDENTIFICATION</scope>
</reference>
<evidence type="ECO:0000256" key="2">
    <source>
        <dbReference type="ARBA" id="ARBA00025784"/>
    </source>
</evidence>
<evidence type="ECO:0000313" key="5">
    <source>
        <dbReference type="Proteomes" id="UP000694569"/>
    </source>
</evidence>
<organism evidence="4 5">
    <name type="scientific">Leptobrachium leishanense</name>
    <name type="common">Leishan spiny toad</name>
    <dbReference type="NCBI Taxonomy" id="445787"/>
    <lineage>
        <taxon>Eukaryota</taxon>
        <taxon>Metazoa</taxon>
        <taxon>Chordata</taxon>
        <taxon>Craniata</taxon>
        <taxon>Vertebrata</taxon>
        <taxon>Euteleostomi</taxon>
        <taxon>Amphibia</taxon>
        <taxon>Batrachia</taxon>
        <taxon>Anura</taxon>
        <taxon>Pelobatoidea</taxon>
        <taxon>Megophryidae</taxon>
        <taxon>Leptobrachium</taxon>
    </lineage>
</organism>
<reference evidence="4" key="2">
    <citation type="submission" date="2025-09" db="UniProtKB">
        <authorList>
            <consortium name="Ensembl"/>
        </authorList>
    </citation>
    <scope>IDENTIFICATION</scope>
</reference>
<dbReference type="PANTHER" id="PTHR17604:SF4">
    <property type="entry name" value="VESTIGIAL-LIKE 4 LIKE"/>
    <property type="match status" value="1"/>
</dbReference>
<comment type="similarity">
    <text evidence="2">Belongs to the vestigial family.</text>
</comment>